<evidence type="ECO:0000256" key="10">
    <source>
        <dbReference type="SAM" id="Phobius"/>
    </source>
</evidence>
<dbReference type="InterPro" id="IPR025669">
    <property type="entry name" value="AAA_dom"/>
</dbReference>
<name>A0A6P0UU65_9FLAO</name>
<evidence type="ECO:0000313" key="14">
    <source>
        <dbReference type="Proteomes" id="UP000468581"/>
    </source>
</evidence>
<dbReference type="GO" id="GO:0004715">
    <property type="term" value="F:non-membrane spanning protein tyrosine kinase activity"/>
    <property type="evidence" value="ECO:0007669"/>
    <property type="project" value="UniProtKB-EC"/>
</dbReference>
<dbReference type="InterPro" id="IPR027417">
    <property type="entry name" value="P-loop_NTPase"/>
</dbReference>
<keyword evidence="5" id="KW-0547">Nucleotide-binding</keyword>
<keyword evidence="14" id="KW-1185">Reference proteome</keyword>
<protein>
    <recommendedName>
        <fullName evidence="3">non-specific protein-tyrosine kinase</fullName>
        <ecNumber evidence="3">2.7.10.2</ecNumber>
    </recommendedName>
</protein>
<proteinExistence type="inferred from homology"/>
<evidence type="ECO:0000256" key="5">
    <source>
        <dbReference type="ARBA" id="ARBA00022741"/>
    </source>
</evidence>
<dbReference type="Gene3D" id="3.40.50.300">
    <property type="entry name" value="P-loop containing nucleotide triphosphate hydrolases"/>
    <property type="match status" value="1"/>
</dbReference>
<dbReference type="SUPFAM" id="SSF52540">
    <property type="entry name" value="P-loop containing nucleoside triphosphate hydrolases"/>
    <property type="match status" value="1"/>
</dbReference>
<evidence type="ECO:0000256" key="3">
    <source>
        <dbReference type="ARBA" id="ARBA00011903"/>
    </source>
</evidence>
<evidence type="ECO:0000259" key="12">
    <source>
        <dbReference type="Pfam" id="PF13807"/>
    </source>
</evidence>
<keyword evidence="7" id="KW-0067">ATP-binding</keyword>
<feature type="domain" description="Tyrosine-protein kinase G-rich" evidence="12">
    <location>
        <begin position="437"/>
        <end position="516"/>
    </location>
</feature>
<dbReference type="Pfam" id="PF13807">
    <property type="entry name" value="GNVR"/>
    <property type="match status" value="1"/>
</dbReference>
<dbReference type="InterPro" id="IPR005702">
    <property type="entry name" value="Wzc-like_C"/>
</dbReference>
<dbReference type="GO" id="GO:0042802">
    <property type="term" value="F:identical protein binding"/>
    <property type="evidence" value="ECO:0007669"/>
    <property type="project" value="UniProtKB-ARBA"/>
</dbReference>
<dbReference type="InterPro" id="IPR032807">
    <property type="entry name" value="GNVR"/>
</dbReference>
<evidence type="ECO:0000256" key="6">
    <source>
        <dbReference type="ARBA" id="ARBA00022777"/>
    </source>
</evidence>
<dbReference type="FunFam" id="3.40.50.300:FF:000527">
    <property type="entry name" value="Tyrosine-protein kinase etk"/>
    <property type="match status" value="1"/>
</dbReference>
<comment type="similarity">
    <text evidence="2">Belongs to the etk/wzc family.</text>
</comment>
<evidence type="ECO:0000256" key="7">
    <source>
        <dbReference type="ARBA" id="ARBA00022840"/>
    </source>
</evidence>
<feature type="transmembrane region" description="Helical" evidence="10">
    <location>
        <begin position="495"/>
        <end position="514"/>
    </location>
</feature>
<feature type="transmembrane region" description="Helical" evidence="10">
    <location>
        <begin position="32"/>
        <end position="50"/>
    </location>
</feature>
<dbReference type="GO" id="GO:0005886">
    <property type="term" value="C:plasma membrane"/>
    <property type="evidence" value="ECO:0007669"/>
    <property type="project" value="UniProtKB-ARBA"/>
</dbReference>
<reference evidence="13 14" key="1">
    <citation type="submission" date="2020-01" db="EMBL/GenBank/DDBJ databases">
        <title>Leptobacterium flavescens.</title>
        <authorList>
            <person name="Wang G."/>
        </authorList>
    </citation>
    <scope>NUCLEOTIDE SEQUENCE [LARGE SCALE GENOMIC DNA]</scope>
    <source>
        <strain evidence="13 14">KCTC 22160</strain>
    </source>
</reference>
<evidence type="ECO:0000259" key="11">
    <source>
        <dbReference type="Pfam" id="PF13614"/>
    </source>
</evidence>
<dbReference type="RefSeq" id="WP_163607228.1">
    <property type="nucleotide sequence ID" value="NZ_JAABOO010000002.1"/>
</dbReference>
<dbReference type="InterPro" id="IPR050445">
    <property type="entry name" value="Bact_polysacc_biosynth/exp"/>
</dbReference>
<dbReference type="EMBL" id="JAABOO010000002">
    <property type="protein sequence ID" value="NER13966.1"/>
    <property type="molecule type" value="Genomic_DNA"/>
</dbReference>
<keyword evidence="4 13" id="KW-0808">Transferase</keyword>
<dbReference type="AlphaFoldDB" id="A0A6P0UU65"/>
<evidence type="ECO:0000256" key="9">
    <source>
        <dbReference type="ARBA" id="ARBA00051245"/>
    </source>
</evidence>
<dbReference type="PANTHER" id="PTHR32309">
    <property type="entry name" value="TYROSINE-PROTEIN KINASE"/>
    <property type="match status" value="1"/>
</dbReference>
<feature type="domain" description="AAA" evidence="11">
    <location>
        <begin position="586"/>
        <end position="713"/>
    </location>
</feature>
<comment type="catalytic activity">
    <reaction evidence="9">
        <text>L-tyrosyl-[protein] + ATP = O-phospho-L-tyrosyl-[protein] + ADP + H(+)</text>
        <dbReference type="Rhea" id="RHEA:10596"/>
        <dbReference type="Rhea" id="RHEA-COMP:10136"/>
        <dbReference type="Rhea" id="RHEA-COMP:20101"/>
        <dbReference type="ChEBI" id="CHEBI:15378"/>
        <dbReference type="ChEBI" id="CHEBI:30616"/>
        <dbReference type="ChEBI" id="CHEBI:46858"/>
        <dbReference type="ChEBI" id="CHEBI:61978"/>
        <dbReference type="ChEBI" id="CHEBI:456216"/>
        <dbReference type="EC" id="2.7.10.2"/>
    </reaction>
</comment>
<evidence type="ECO:0000256" key="2">
    <source>
        <dbReference type="ARBA" id="ARBA00008883"/>
    </source>
</evidence>
<evidence type="ECO:0000256" key="8">
    <source>
        <dbReference type="ARBA" id="ARBA00023137"/>
    </source>
</evidence>
<accession>A0A6P0UU65</accession>
<sequence length="796" mass="90439">MSNDQFKSLNNSSLAKSDFDLGKEVKKYTQHWPWFLLSIIIFVGGAFLYLRYTIPQYGATATLIITNEEESPLSGIAQFEGFAGEEKSVENEIRRFKSRGVMRRVVRELGLNTQYFAQGRVNEIELYPKAPVKAAIIASDSLVERAYLNFNVTVVSETNFKFEIIGSNKSKTYAFGQNIPTRYGDLLITPDSDDLTRFKGETYRVTFLPVDAVAVSLINRLSIVPIKGSDVISLFLSDASKRKAIDVINEVISQYAETSFDEKKAISKVTTDFINNRLEIITNDLSDVDESVERFKSGNQLTNISSEAELFLNTGSEYRRDLLATGTQLTLVESMSELLDNQQAYELLPSNIGLEDATISAATASYNELISERNRLLKSSSEKNPVIVNLDQRINEIRRGLQQSLNNAKNSLNIRVGDLRRQTATINSKISTLPGQERQFLDISRQQQIYESLYLYLLEKREEAAITQAAISPNTKVIDEAFAVSESPISPNKKMIYLVGIFLGLVTPFSFFYLRNLLDNKIHNKEDLEKELNISILGEIPRLKGKNKTLLVERNDRSILSESFRIIRTNFDYLKRVRNTHRYDNVIFVTSTVNGEGKTFVSTNLSLIMANSDKRVLLIGADIRNPKIQLFLKKQKRINNYGLTDYLFDRSLTTKDVISTYEIKNNHVDILLSGKTPPNPAEMLMSERMRSLFDEVSMQYDYVIVDTAPAMLVTDTLLFSQYAGHTIYVTRAEYTEKRILNFARELYEDKKLNGMMLVVNDVKQSNFGYGAKYGYGYYDNNKKKGKKSALKKTAVY</sequence>
<keyword evidence="8" id="KW-0829">Tyrosine-protein kinase</keyword>
<keyword evidence="6 13" id="KW-0418">Kinase</keyword>
<comment type="similarity">
    <text evidence="1">Belongs to the CpsD/CapB family.</text>
</comment>
<evidence type="ECO:0000313" key="13">
    <source>
        <dbReference type="EMBL" id="NER13966.1"/>
    </source>
</evidence>
<dbReference type="EC" id="2.7.10.2" evidence="3"/>
<dbReference type="Pfam" id="PF13614">
    <property type="entry name" value="AAA_31"/>
    <property type="match status" value="1"/>
</dbReference>
<keyword evidence="10" id="KW-0812">Transmembrane</keyword>
<comment type="caution">
    <text evidence="13">The sequence shown here is derived from an EMBL/GenBank/DDBJ whole genome shotgun (WGS) entry which is preliminary data.</text>
</comment>
<dbReference type="GO" id="GO:0005524">
    <property type="term" value="F:ATP binding"/>
    <property type="evidence" value="ECO:0007669"/>
    <property type="project" value="UniProtKB-KW"/>
</dbReference>
<gene>
    <name evidence="13" type="ORF">GWK08_10980</name>
</gene>
<organism evidence="13 14">
    <name type="scientific">Leptobacterium flavescens</name>
    <dbReference type="NCBI Taxonomy" id="472055"/>
    <lineage>
        <taxon>Bacteria</taxon>
        <taxon>Pseudomonadati</taxon>
        <taxon>Bacteroidota</taxon>
        <taxon>Flavobacteriia</taxon>
        <taxon>Flavobacteriales</taxon>
        <taxon>Flavobacteriaceae</taxon>
        <taxon>Leptobacterium</taxon>
    </lineage>
</organism>
<dbReference type="NCBIfam" id="TIGR01007">
    <property type="entry name" value="eps_fam"/>
    <property type="match status" value="1"/>
</dbReference>
<keyword evidence="10" id="KW-0472">Membrane</keyword>
<dbReference type="PANTHER" id="PTHR32309:SF13">
    <property type="entry name" value="FERRIC ENTEROBACTIN TRANSPORT PROTEIN FEPE"/>
    <property type="match status" value="1"/>
</dbReference>
<evidence type="ECO:0000256" key="4">
    <source>
        <dbReference type="ARBA" id="ARBA00022679"/>
    </source>
</evidence>
<keyword evidence="10" id="KW-1133">Transmembrane helix</keyword>
<evidence type="ECO:0000256" key="1">
    <source>
        <dbReference type="ARBA" id="ARBA00007316"/>
    </source>
</evidence>
<dbReference type="Proteomes" id="UP000468581">
    <property type="component" value="Unassembled WGS sequence"/>
</dbReference>
<dbReference type="CDD" id="cd05387">
    <property type="entry name" value="BY-kinase"/>
    <property type="match status" value="1"/>
</dbReference>